<dbReference type="InterPro" id="IPR008681">
    <property type="entry name" value="Neg-reg_MecA"/>
</dbReference>
<sequence length="345" mass="40038">MRMEKINSGTIKVTITNQELDERGIDLLSLLGDEDGIESFLYSILDEIDVDDEFKSTGAVSFQVVPNKSGLDMFIKNKNVFENHIQPMDESDQDEEDVDDNENTNQQDPFNIFEGPQNRSDDDKADLPEMDEFKKFADTNTLFALIEAKNMYGRLIDFEDDEECELDDTTQELLDYLKDTLGSLIDTVELSDKFPRYKLEMIAAINEARSKREELDSTGHLKSDNPFLDNEKDSQIDNIGSFNPKLNKWEMLLKISDFENVIRLSDELTQYDDVDTTLYKCDDDYVVRFTTTRNENDIEFKNFTNMASASMEYGSKLHWRQFDKIARKKVIIPHLALLEIKKHFK</sequence>
<feature type="region of interest" description="Disordered" evidence="2">
    <location>
        <begin position="90"/>
        <end position="126"/>
    </location>
</feature>
<dbReference type="PANTHER" id="PTHR39161">
    <property type="entry name" value="ADAPTER PROTEIN MECA"/>
    <property type="match status" value="1"/>
</dbReference>
<dbReference type="InterPro" id="IPR038471">
    <property type="entry name" value="MecA_C_sf"/>
</dbReference>
<protein>
    <recommendedName>
        <fullName evidence="5">Adapter protein MecA</fullName>
    </recommendedName>
</protein>
<dbReference type="Proteomes" id="UP001438112">
    <property type="component" value="Unassembled WGS sequence"/>
</dbReference>
<dbReference type="EMBL" id="BAABVV010000012">
    <property type="protein sequence ID" value="GAA6113702.1"/>
    <property type="molecule type" value="Genomic_DNA"/>
</dbReference>
<evidence type="ECO:0008006" key="5">
    <source>
        <dbReference type="Google" id="ProtNLM"/>
    </source>
</evidence>
<keyword evidence="4" id="KW-1185">Reference proteome</keyword>
<dbReference type="Gene3D" id="3.30.70.1950">
    <property type="match status" value="1"/>
</dbReference>
<accession>A0ABP9ZFX8</accession>
<comment type="similarity">
    <text evidence="1">Belongs to the MecA family.</text>
</comment>
<dbReference type="PANTHER" id="PTHR39161:SF1">
    <property type="entry name" value="ADAPTER PROTEIN MECA 1"/>
    <property type="match status" value="1"/>
</dbReference>
<evidence type="ECO:0000256" key="2">
    <source>
        <dbReference type="SAM" id="MobiDB-lite"/>
    </source>
</evidence>
<proteinExistence type="inferred from homology"/>
<organism evidence="3 4">
    <name type="scientific">Apilactobacillus apinorum</name>
    <dbReference type="NCBI Taxonomy" id="1218495"/>
    <lineage>
        <taxon>Bacteria</taxon>
        <taxon>Bacillati</taxon>
        <taxon>Bacillota</taxon>
        <taxon>Bacilli</taxon>
        <taxon>Lactobacillales</taxon>
        <taxon>Lactobacillaceae</taxon>
        <taxon>Apilactobacillus</taxon>
    </lineage>
</organism>
<comment type="caution">
    <text evidence="3">The sequence shown here is derived from an EMBL/GenBank/DDBJ whole genome shotgun (WGS) entry which is preliminary data.</text>
</comment>
<dbReference type="RefSeq" id="WP_353317225.1">
    <property type="nucleotide sequence ID" value="NZ_BAABVV010000012.1"/>
</dbReference>
<gene>
    <name evidence="3" type="ORF">AP20H10_00650</name>
</gene>
<evidence type="ECO:0000313" key="4">
    <source>
        <dbReference type="Proteomes" id="UP001438112"/>
    </source>
</evidence>
<dbReference type="Pfam" id="PF05389">
    <property type="entry name" value="MecA"/>
    <property type="match status" value="1"/>
</dbReference>
<evidence type="ECO:0000313" key="3">
    <source>
        <dbReference type="EMBL" id="GAA6113702.1"/>
    </source>
</evidence>
<evidence type="ECO:0000256" key="1">
    <source>
        <dbReference type="ARBA" id="ARBA00005397"/>
    </source>
</evidence>
<name>A0ABP9ZFX8_9LACO</name>
<reference evidence="3 4" key="1">
    <citation type="submission" date="2024-03" db="EMBL/GenBank/DDBJ databases">
        <title>Inconsistent identification of Apilactobacillus kunkeei-related strains obtained by well-developed overall genome related indices.</title>
        <authorList>
            <person name="Maeno S."/>
            <person name="Endo A."/>
        </authorList>
    </citation>
    <scope>NUCLEOTIDE SEQUENCE [LARGE SCALE GENOMIC DNA]</scope>
    <source>
        <strain evidence="3 4">20H-10</strain>
    </source>
</reference>
<feature type="compositionally biased region" description="Acidic residues" evidence="2">
    <location>
        <begin position="90"/>
        <end position="102"/>
    </location>
</feature>